<evidence type="ECO:0000313" key="4">
    <source>
        <dbReference type="EMBL" id="NER16785.1"/>
    </source>
</evidence>
<evidence type="ECO:0000259" key="3">
    <source>
        <dbReference type="PROSITE" id="PS50060"/>
    </source>
</evidence>
<feature type="domain" description="MAM" evidence="3">
    <location>
        <begin position="1350"/>
        <end position="1515"/>
    </location>
</feature>
<dbReference type="NCBIfam" id="NF038128">
    <property type="entry name" value="choice_anch_J"/>
    <property type="match status" value="1"/>
</dbReference>
<sequence>MNLINSLKDKTSIVLFFLLLLSTLAAKAQISGPSTMTVGQQSTFSIPFGDPSISWSVNNTSRAQIISGNGSTSVQVRALSAGTFILQLQLSGGSSSKTVTVQSTPTPAKPSTPTLSIANCLATLSRSNPPSGVTWYWQTSSTGTSTSNQQQSFNPTSNGTYYLRGRANVTNGPWGPASNGVSVTIPTPPSTPATVSVSNQCGQSVLTRPNPPSGVTYYWQSSSSGTSTGNSSSSITRTSGSTYYLRGRNSSGCWSGARTVNYSINAIPNAPGQPTATNNCGSTTLTMGSGISGATLYWQTSANGTLTANSAQSFNVTSGTVYYLRARYPNSCWSPAVSVSYTVNQNPSTPPTPSVSYSGCNAVLSRANPPSGTTYYWQSSSTGTSTSNSATSITRSSGSQYWIRARSGNCWSTARRVTYTINRPATPTIADTDQYCGYTIIQRNNPPSGVTWYWQSSASGTNTSNSNTNSPQLTSGGSYYLRGRNNTTGCWGTTATINYTVNNVPPSPAQPTATNNCGSTTLTMGSIPSGATGYWQTSANGTLTANSAQSFNVTSGTVYYLRARYPNSCWSPAVSVSYTVNQNPSTPPTPSVSYSGCNAVLSRANPPSGTTYYWQSSSTGTSTSNSATSITRSSGSQYWIRARSGNCWSTARRVTYTINRPATPTIAGTDQYCGYTTITRNNPPSGVTWYWQSSSGGTSTANSASTSPQLTSGSTYYLKGRNNTTGCWGTAATINYTVNTAPSSPGQPTATNNCGSTTLTMGSIPSGATGYWQTSANGTLTANSAQSFNVTSGTVYYLRARYPNSCWSPAVSVSYTVNQNPSTPPTPSVSYSGCNAVLSRANPPSGTTYYWQSSSTGTSTSNSATSITRSSGSQYWIRARSGNCWGPSTRVTYNINRPATPTIADTDQYCGYTIIQRNNPPSGVTWYWQSSASGTNTSNSNTNSPQLTSGGSYYLRGRNNTTGCWGTTATINYTVNNVPPSPAQPTATNNCGSTTLTMGSIPSGATGYWQTTPNGTLTANSSQSFSVTSGTVYYLRARYPNSCWSPAVSVSYTIDNSPIWYADTDNDGFGDPNNTSSACTQPTGYVSNNTDCNDSDATISPNTIWYLDADGDGYAASTQTGCTNPGANYTTTVLPIGDCDDTNSSVYQNITWYADTDGDGFGDSNNTTVTCTQPAGYVNNNTDCDDTNATINPNKIWYADTDGDGFGDANNTTTNCTQPNGYVDNGDDLDDTNDQITDTIPNTFYQDSDGDGFGNPNQSINQSTQPAGYVTDNTDCDDTNTSINPNTIWYADTDGDGLGDPAVSITQCTAPADYVLDNTDQCPTINSTTNDCSTNPPVGGCTADVTAFPYSESFETDLGGWTHDANDDFDWRRDSDGTPSGSTGPSNASDGTFYIYTEVSNPNFPTKTSILYSPCFDLSSLNTAMFKFDYHMYGIDIGTIKLEISTDDSASWTELWSLSGNQGNSWKNHTIDLSTYAGQSVKLRFNTVSGTSYRGDISIDNIALLDPNNIPSCTAEVASFPYNQSFENTLGLWTQDQLDDFDWALRTGGTPSSNTGPAGAIEGSYYVYVEASSPNYPSKLTNLDSPCFDFTNASSATLTFSYQMTGNATGTFTVLGSTNNGFSWESLLEITGDQGADWKTATVDITALAGGTAKIRLTGLTNGWQGDIAVDKLSIDIEQGVAQTPYQTPTFSDENYVFTRNYMVEANSENDIQNNRDVIESITYFDGLGRAKQSIGIKASPTQKDIITHMEYDQYGRMQKEFLPHMVDTGDLGSFRTGDQALATQSYYQTAYPDDFAGIANPADVNAFSQTQFEASPLNRPLKQAAPGKDWALGNGNEIEFGYDTNLANEVRLFKVTLSSDFTPVLVGNGTTYYSAGELNKNITRDENHDGSATKNHTTEEFKDKQGRVLVKRTYADIDLNDDGTLELEVPHDTYYVYDDFGNLTYVLPPKVDTSNGVQTTELDELCYQYKYDYRNRLIEKKVPSKGWEYIVYNKLDQPIMTQDANMRTENSGEADDKWLFTKYDVFGRVAYTGMLIDGSNRSVLQTSANNATAAYEIKNTSEANVGNTNLYYSNNAYPTAIGEIYTVNYYDNYNVDLTPFNTNNFPNGILNQNVKGLPTVSAVRVLDVPEANGWIYTLTAYDEKGRVVFTTSKNLYLDTEDTVTMDLDFTGRVLKTTTSHKKGTNAQILTVDNLSYDHMGRMSKQTQELAGKTEVIAENTYDNLGLLVSKDIGGVEGTNRLQQVDYSYNVRGWLRGINDVNNIGDDLFSFAIHYNTSPNALYNGNIAATQWRTANVDSSLKRYDYTYDALNRINSATDNTGSFNLSNVTYDKMGNIKTLNRQGAIVETPVLGTPSHFGSMDQLEYEYQSNSNKLSKVVDLSNSIYGFKDASNTGDDYSYDANGNLTLDQNKGITGIEYNHLNLPTRVIINNADHNGYINYIYDATGGKLEKLVAEGFNFTTTKYAGNFIYERTGTTDELKFFSHPEGYIEPETNGIFNYIYQYRDHLGNSRLNFQYNKALAQIEIIEENNYYPFGLKHRGYNDVMSANVNSVASKFEFQGVEFEEALGLNLHEMDFRNYDPALGRFTSIDPVTHHSMSPYVAFDNNPIFWVDPSGANATDPIKETNTVISSKVDEHNVTHITQTKTTTTTTTNDDGSVSVTYSSGSITNTVDANGNVTNGTTQITVTGTITKDANGKVSVGDPTSTISDVNANSNSALGEWTGLVANYNKNNKGVYNKDKINELSEKTTNATRVGIAVLSIFGPLDNKVAKLLEKKLGDKGASAIGLVGVPTSLDGVTQYAGDALNKAIGENNGYMMIYGVEQIRNGVTLKNMKTPSKPESSNRKSVGPTSFQDLFKVSKWKEWWNGGN</sequence>
<evidence type="ECO:0000256" key="2">
    <source>
        <dbReference type="SAM" id="SignalP"/>
    </source>
</evidence>
<dbReference type="CDD" id="cd06263">
    <property type="entry name" value="MAM"/>
    <property type="match status" value="2"/>
</dbReference>
<keyword evidence="2" id="KW-0732">Signal</keyword>
<dbReference type="PANTHER" id="PTHR23282">
    <property type="entry name" value="APICAL ENDOSOMAL GLYCOPROTEIN PRECURSOR"/>
    <property type="match status" value="1"/>
</dbReference>
<dbReference type="InterPro" id="IPR013320">
    <property type="entry name" value="ConA-like_dom_sf"/>
</dbReference>
<dbReference type="InterPro" id="IPR051560">
    <property type="entry name" value="MAM_domain-containing"/>
</dbReference>
<dbReference type="Gene3D" id="2.60.120.200">
    <property type="match status" value="2"/>
</dbReference>
<dbReference type="Gene3D" id="2.180.10.10">
    <property type="entry name" value="RHS repeat-associated core"/>
    <property type="match status" value="1"/>
</dbReference>
<reference evidence="4 5" key="1">
    <citation type="submission" date="2020-01" db="EMBL/GenBank/DDBJ databases">
        <title>Spongiivirga citrea KCTC 32990T.</title>
        <authorList>
            <person name="Wang G."/>
        </authorList>
    </citation>
    <scope>NUCLEOTIDE SEQUENCE [LARGE SCALE GENOMIC DNA]</scope>
    <source>
        <strain evidence="4 5">KCTC 32990</strain>
    </source>
</reference>
<accession>A0A6M0CG22</accession>
<feature type="region of interest" description="Disordered" evidence="1">
    <location>
        <begin position="190"/>
        <end position="209"/>
    </location>
</feature>
<feature type="region of interest" description="Disordered" evidence="1">
    <location>
        <begin position="140"/>
        <end position="160"/>
    </location>
</feature>
<dbReference type="EMBL" id="JAABOQ010000002">
    <property type="protein sequence ID" value="NER16785.1"/>
    <property type="molecule type" value="Genomic_DNA"/>
</dbReference>
<feature type="compositionally biased region" description="Low complexity" evidence="1">
    <location>
        <begin position="221"/>
        <end position="238"/>
    </location>
</feature>
<name>A0A6M0CG22_9FLAO</name>
<feature type="region of interest" description="Disordered" evidence="1">
    <location>
        <begin position="1369"/>
        <end position="1389"/>
    </location>
</feature>
<dbReference type="PROSITE" id="PS50231">
    <property type="entry name" value="RICIN_B_LECTIN"/>
    <property type="match status" value="1"/>
</dbReference>
<comment type="caution">
    <text evidence="4">The sequence shown here is derived from an EMBL/GenBank/DDBJ whole genome shotgun (WGS) entry which is preliminary data.</text>
</comment>
<dbReference type="InterPro" id="IPR045619">
    <property type="entry name" value="DUF6443"/>
</dbReference>
<feature type="chain" id="PRO_5027067025" description="MAM domain-containing protein" evidence="2">
    <location>
        <begin position="29"/>
        <end position="2870"/>
    </location>
</feature>
<dbReference type="PROSITE" id="PS50060">
    <property type="entry name" value="MAM_2"/>
    <property type="match status" value="2"/>
</dbReference>
<dbReference type="GO" id="GO:0004553">
    <property type="term" value="F:hydrolase activity, hydrolyzing O-glycosyl compounds"/>
    <property type="evidence" value="ECO:0007669"/>
    <property type="project" value="UniProtKB-ARBA"/>
</dbReference>
<evidence type="ECO:0000313" key="5">
    <source>
        <dbReference type="Proteomes" id="UP000474296"/>
    </source>
</evidence>
<evidence type="ECO:0000256" key="1">
    <source>
        <dbReference type="SAM" id="MobiDB-lite"/>
    </source>
</evidence>
<feature type="region of interest" description="Disordered" evidence="1">
    <location>
        <begin position="216"/>
        <end position="238"/>
    </location>
</feature>
<dbReference type="PANTHER" id="PTHR23282:SF146">
    <property type="entry name" value="RT07201P-RELATED"/>
    <property type="match status" value="1"/>
</dbReference>
<dbReference type="InterPro" id="IPR022385">
    <property type="entry name" value="Rhs_assc_core"/>
</dbReference>
<dbReference type="SMART" id="SM00137">
    <property type="entry name" value="MAM"/>
    <property type="match status" value="2"/>
</dbReference>
<dbReference type="Pfam" id="PF00629">
    <property type="entry name" value="MAM"/>
    <property type="match status" value="2"/>
</dbReference>
<feature type="signal peptide" evidence="2">
    <location>
        <begin position="1"/>
        <end position="28"/>
    </location>
</feature>
<dbReference type="InterPro" id="IPR000998">
    <property type="entry name" value="MAM_dom"/>
</dbReference>
<feature type="compositionally biased region" description="Low complexity" evidence="1">
    <location>
        <begin position="140"/>
        <end position="158"/>
    </location>
</feature>
<feature type="compositionally biased region" description="Low complexity" evidence="1">
    <location>
        <begin position="1377"/>
        <end position="1386"/>
    </location>
</feature>
<dbReference type="SUPFAM" id="SSF49899">
    <property type="entry name" value="Concanavalin A-like lectins/glucanases"/>
    <property type="match status" value="2"/>
</dbReference>
<feature type="domain" description="MAM" evidence="3">
    <location>
        <begin position="1511"/>
        <end position="1675"/>
    </location>
</feature>
<organism evidence="4 5">
    <name type="scientific">Spongiivirga citrea</name>
    <dbReference type="NCBI Taxonomy" id="1481457"/>
    <lineage>
        <taxon>Bacteria</taxon>
        <taxon>Pseudomonadati</taxon>
        <taxon>Bacteroidota</taxon>
        <taxon>Flavobacteriia</taxon>
        <taxon>Flavobacteriales</taxon>
        <taxon>Flavobacteriaceae</taxon>
        <taxon>Spongiivirga</taxon>
    </lineage>
</organism>
<dbReference type="Pfam" id="PF20041">
    <property type="entry name" value="DUF6443"/>
    <property type="match status" value="1"/>
</dbReference>
<dbReference type="GO" id="GO:0005975">
    <property type="term" value="P:carbohydrate metabolic process"/>
    <property type="evidence" value="ECO:0007669"/>
    <property type="project" value="UniProtKB-ARBA"/>
</dbReference>
<protein>
    <recommendedName>
        <fullName evidence="3">MAM domain-containing protein</fullName>
    </recommendedName>
</protein>
<proteinExistence type="predicted"/>
<gene>
    <name evidence="4" type="ORF">GWK10_06160</name>
</gene>
<dbReference type="Proteomes" id="UP000474296">
    <property type="component" value="Unassembled WGS sequence"/>
</dbReference>
<keyword evidence="5" id="KW-1185">Reference proteome</keyword>
<dbReference type="NCBIfam" id="TIGR03696">
    <property type="entry name" value="Rhs_assc_core"/>
    <property type="match status" value="1"/>
</dbReference>
<dbReference type="GO" id="GO:0016020">
    <property type="term" value="C:membrane"/>
    <property type="evidence" value="ECO:0007669"/>
    <property type="project" value="InterPro"/>
</dbReference>
<dbReference type="RefSeq" id="WP_164030290.1">
    <property type="nucleotide sequence ID" value="NZ_JAABOQ010000002.1"/>
</dbReference>